<feature type="domain" description="GmrSD restriction endonucleases C-terminal" evidence="2">
    <location>
        <begin position="115"/>
        <end position="221"/>
    </location>
</feature>
<dbReference type="RefSeq" id="WP_382057597.1">
    <property type="nucleotide sequence ID" value="NZ_JBHSJE010000020.1"/>
</dbReference>
<protein>
    <submittedName>
        <fullName evidence="3">HNH endonuclease family protein</fullName>
    </submittedName>
</protein>
<evidence type="ECO:0000313" key="3">
    <source>
        <dbReference type="EMBL" id="MFC4983598.1"/>
    </source>
</evidence>
<keyword evidence="3" id="KW-0540">Nuclease</keyword>
<dbReference type="Proteomes" id="UP001595908">
    <property type="component" value="Unassembled WGS sequence"/>
</dbReference>
<gene>
    <name evidence="3" type="ORF">ACFPL4_35625</name>
</gene>
<feature type="region of interest" description="Disordered" evidence="1">
    <location>
        <begin position="20"/>
        <end position="51"/>
    </location>
</feature>
<evidence type="ECO:0000259" key="2">
    <source>
        <dbReference type="Pfam" id="PF07510"/>
    </source>
</evidence>
<dbReference type="Pfam" id="PF07510">
    <property type="entry name" value="GmrSD_C"/>
    <property type="match status" value="1"/>
</dbReference>
<dbReference type="PROSITE" id="PS51257">
    <property type="entry name" value="PROKAR_LIPOPROTEIN"/>
    <property type="match status" value="1"/>
</dbReference>
<dbReference type="EMBL" id="JBHSJE010000020">
    <property type="protein sequence ID" value="MFC4983598.1"/>
    <property type="molecule type" value="Genomic_DNA"/>
</dbReference>
<keyword evidence="4" id="KW-1185">Reference proteome</keyword>
<dbReference type="GeneID" id="36317820"/>
<dbReference type="PANTHER" id="PTHR24094:SF15">
    <property type="entry name" value="AMP-DEPENDENT SYNTHETASE_LIGASE DOMAIN-CONTAINING PROTEIN-RELATED"/>
    <property type="match status" value="1"/>
</dbReference>
<keyword evidence="3" id="KW-0378">Hydrolase</keyword>
<comment type="caution">
    <text evidence="3">The sequence shown here is derived from an EMBL/GenBank/DDBJ whole genome shotgun (WGS) entry which is preliminary data.</text>
</comment>
<dbReference type="GO" id="GO:0004519">
    <property type="term" value="F:endonuclease activity"/>
    <property type="evidence" value="ECO:0007669"/>
    <property type="project" value="UniProtKB-KW"/>
</dbReference>
<keyword evidence="3" id="KW-0255">Endonuclease</keyword>
<sequence length="306" mass="33450">MFWRSSIWSFHQLAGACSPRTRWWTDDPKPPATGTTAPSGAPGGAPGEAGLPLADAITKIPVTEEQRTGYERDSFKHWVDEDDNGCPARQEVLIAESVTAPKQGDRCTLSGGSWMSYYDEAEVTDAKKLDIDHIFPLAETWDSGAHDWTPERREAYANDLGAERSLVAVTAKTNRSKADKDPAAWMPPAPSATCIYLVDWTATKLRWGLSADETEQAALLELTGPCADSTVAYGPALQSTIVHRCVDICVDVITLEGARRSMGPPRASTSRKARPRCRRFTCCSRLLADIEVGELNQVRSATPLWG</sequence>
<organism evidence="3 4">
    <name type="scientific">Streptomyces atroolivaceus</name>
    <dbReference type="NCBI Taxonomy" id="66869"/>
    <lineage>
        <taxon>Bacteria</taxon>
        <taxon>Bacillati</taxon>
        <taxon>Actinomycetota</taxon>
        <taxon>Actinomycetes</taxon>
        <taxon>Kitasatosporales</taxon>
        <taxon>Streptomycetaceae</taxon>
        <taxon>Streptomyces</taxon>
    </lineage>
</organism>
<dbReference type="PANTHER" id="PTHR24094">
    <property type="entry name" value="SECRETED PROTEIN"/>
    <property type="match status" value="1"/>
</dbReference>
<name>A0ABV9VJ24_STRAZ</name>
<evidence type="ECO:0000256" key="1">
    <source>
        <dbReference type="SAM" id="MobiDB-lite"/>
    </source>
</evidence>
<dbReference type="InterPro" id="IPR011089">
    <property type="entry name" value="GmrSD_C"/>
</dbReference>
<proteinExistence type="predicted"/>
<reference evidence="4" key="1">
    <citation type="journal article" date="2019" name="Int. J. Syst. Evol. Microbiol.">
        <title>The Global Catalogue of Microorganisms (GCM) 10K type strain sequencing project: providing services to taxonomists for standard genome sequencing and annotation.</title>
        <authorList>
            <consortium name="The Broad Institute Genomics Platform"/>
            <consortium name="The Broad Institute Genome Sequencing Center for Infectious Disease"/>
            <person name="Wu L."/>
            <person name="Ma J."/>
        </authorList>
    </citation>
    <scope>NUCLEOTIDE SEQUENCE [LARGE SCALE GENOMIC DNA]</scope>
    <source>
        <strain evidence="4">ICMP 257</strain>
    </source>
</reference>
<accession>A0ABV9VJ24</accession>
<evidence type="ECO:0000313" key="4">
    <source>
        <dbReference type="Proteomes" id="UP001595908"/>
    </source>
</evidence>